<dbReference type="OrthoDB" id="198852at2759"/>
<dbReference type="InterPro" id="IPR011889">
    <property type="entry name" value="Liste_lipo_26"/>
</dbReference>
<dbReference type="Proteomes" id="UP001153069">
    <property type="component" value="Unassembled WGS sequence"/>
</dbReference>
<evidence type="ECO:0000313" key="2">
    <source>
        <dbReference type="EMBL" id="CAB9508991.1"/>
    </source>
</evidence>
<feature type="compositionally biased region" description="Low complexity" evidence="1">
    <location>
        <begin position="224"/>
        <end position="241"/>
    </location>
</feature>
<dbReference type="InterPro" id="IPR005046">
    <property type="entry name" value="DUF285"/>
</dbReference>
<feature type="region of interest" description="Disordered" evidence="1">
    <location>
        <begin position="214"/>
        <end position="243"/>
    </location>
</feature>
<gene>
    <name evidence="2" type="ORF">SEMRO_370_G128360.1</name>
</gene>
<sequence>MAGTFQYTVDFAADLSNWDVSSVTEMGIVGGGIFRGSKNFQADVSGWDISRVSDIGEAFAKTENFTSDVSSWNMPSLQNMIGTFEASKNFGADVSSWDTSQVDVMTKTFKNAENFQSDVSNWKVSAVTDMGEIFASSTNFAYSAVSAWDTSNVQNFSRAFYNASWLDRLLCWDLSSADPETLTEFSCFTVGGLDCNCTSLPTADLCEILDSDCPPPGQDGDGSGSSSDGGNNGQDSTGGDTASVSAPRKLSWLGVTFFSLLIQVGAA</sequence>
<organism evidence="2 3">
    <name type="scientific">Seminavis robusta</name>
    <dbReference type="NCBI Taxonomy" id="568900"/>
    <lineage>
        <taxon>Eukaryota</taxon>
        <taxon>Sar</taxon>
        <taxon>Stramenopiles</taxon>
        <taxon>Ochrophyta</taxon>
        <taxon>Bacillariophyta</taxon>
        <taxon>Bacillariophyceae</taxon>
        <taxon>Bacillariophycidae</taxon>
        <taxon>Naviculales</taxon>
        <taxon>Naviculaceae</taxon>
        <taxon>Seminavis</taxon>
    </lineage>
</organism>
<dbReference type="NCBIfam" id="TIGR02167">
    <property type="entry name" value="Liste_lipo_26"/>
    <property type="match status" value="2"/>
</dbReference>
<reference evidence="2" key="1">
    <citation type="submission" date="2020-06" db="EMBL/GenBank/DDBJ databases">
        <authorList>
            <consortium name="Plant Systems Biology data submission"/>
        </authorList>
    </citation>
    <scope>NUCLEOTIDE SEQUENCE</scope>
    <source>
        <strain evidence="2">D6</strain>
    </source>
</reference>
<accession>A0A9N8HC84</accession>
<name>A0A9N8HC84_9STRA</name>
<evidence type="ECO:0000313" key="3">
    <source>
        <dbReference type="Proteomes" id="UP001153069"/>
    </source>
</evidence>
<keyword evidence="3" id="KW-1185">Reference proteome</keyword>
<proteinExistence type="predicted"/>
<evidence type="ECO:0000256" key="1">
    <source>
        <dbReference type="SAM" id="MobiDB-lite"/>
    </source>
</evidence>
<dbReference type="AlphaFoldDB" id="A0A9N8HC84"/>
<protein>
    <submittedName>
        <fullName evidence="2">Domain protein</fullName>
    </submittedName>
</protein>
<comment type="caution">
    <text evidence="2">The sequence shown here is derived from an EMBL/GenBank/DDBJ whole genome shotgun (WGS) entry which is preliminary data.</text>
</comment>
<dbReference type="EMBL" id="CAICTM010000369">
    <property type="protein sequence ID" value="CAB9508991.1"/>
    <property type="molecule type" value="Genomic_DNA"/>
</dbReference>
<dbReference type="Pfam" id="PF03382">
    <property type="entry name" value="DUF285"/>
    <property type="match status" value="1"/>
</dbReference>